<dbReference type="KEGG" id="tet:TTHERM_000405439"/>
<evidence type="ECO:0000313" key="2">
    <source>
        <dbReference type="EMBL" id="EWS74802.1"/>
    </source>
</evidence>
<dbReference type="Proteomes" id="UP000009168">
    <property type="component" value="Unassembled WGS sequence"/>
</dbReference>
<proteinExistence type="predicted"/>
<evidence type="ECO:0000256" key="1">
    <source>
        <dbReference type="SAM" id="Phobius"/>
    </source>
</evidence>
<accession>W7XBV0</accession>
<dbReference type="GeneID" id="24438783"/>
<sequence>MGFNKIDIFGSNVSIKFQGLDAHQTRVGACFTVLVFTLVFLRLIILVNNSVNGYNPTVLYQERFVQDPKMFEITPNSLSLALGLLDMNFNYYIDETIFNIQGVHIIKQNVWNNSTNQYEQILSQKVFNLVNCTDEHIPDPQLRDFFLQSNLYMHQCIPLDLSLQIQGQFNSEVYQELNFYFKKCSGLKCKNDSDINKLLSSNNVELVFTDIFFSPQNKENPFTKFSRDLYWVTSQNLPRFVNVFMRNNYVETDVGWITQNLMTNIYPSYSYDDVQVLFRLAFIFLLIQNNI</sequence>
<dbReference type="OrthoDB" id="289304at2759"/>
<protein>
    <submittedName>
        <fullName evidence="2">Transmembrane protein, putative</fullName>
    </submittedName>
</protein>
<dbReference type="GO" id="GO:0007131">
    <property type="term" value="P:reciprocal meiotic recombination"/>
    <property type="evidence" value="ECO:0007669"/>
    <property type="project" value="TreeGrafter"/>
</dbReference>
<name>W7XBV0_TETTS</name>
<gene>
    <name evidence="2" type="ORF">TTHERM_000405439</name>
</gene>
<keyword evidence="1 2" id="KW-0812">Transmembrane</keyword>
<feature type="transmembrane region" description="Helical" evidence="1">
    <location>
        <begin position="27"/>
        <end position="47"/>
    </location>
</feature>
<dbReference type="EMBL" id="GG662719">
    <property type="protein sequence ID" value="EWS74802.1"/>
    <property type="molecule type" value="Genomic_DNA"/>
</dbReference>
<dbReference type="PANTHER" id="PTHR31398:SF0">
    <property type="entry name" value="MEIOTIC NUCLEAR DIVISION PROTEIN 1 HOMOLOG"/>
    <property type="match status" value="1"/>
</dbReference>
<dbReference type="InParanoid" id="W7XBV0"/>
<organism evidence="2 3">
    <name type="scientific">Tetrahymena thermophila (strain SB210)</name>
    <dbReference type="NCBI Taxonomy" id="312017"/>
    <lineage>
        <taxon>Eukaryota</taxon>
        <taxon>Sar</taxon>
        <taxon>Alveolata</taxon>
        <taxon>Ciliophora</taxon>
        <taxon>Intramacronucleata</taxon>
        <taxon>Oligohymenophorea</taxon>
        <taxon>Hymenostomatida</taxon>
        <taxon>Tetrahymenina</taxon>
        <taxon>Tetrahymenidae</taxon>
        <taxon>Tetrahymena</taxon>
    </lineage>
</organism>
<dbReference type="RefSeq" id="XP_012652695.1">
    <property type="nucleotide sequence ID" value="XM_012797241.1"/>
</dbReference>
<keyword evidence="1" id="KW-0472">Membrane</keyword>
<dbReference type="AlphaFoldDB" id="W7XBV0"/>
<dbReference type="GO" id="GO:0005634">
    <property type="term" value="C:nucleus"/>
    <property type="evidence" value="ECO:0007669"/>
    <property type="project" value="TreeGrafter"/>
</dbReference>
<keyword evidence="1" id="KW-1133">Transmembrane helix</keyword>
<evidence type="ECO:0000313" key="3">
    <source>
        <dbReference type="Proteomes" id="UP000009168"/>
    </source>
</evidence>
<reference evidence="3" key="1">
    <citation type="journal article" date="2006" name="PLoS Biol.">
        <title>Macronuclear genome sequence of the ciliate Tetrahymena thermophila, a model eukaryote.</title>
        <authorList>
            <person name="Eisen J.A."/>
            <person name="Coyne R.S."/>
            <person name="Wu M."/>
            <person name="Wu D."/>
            <person name="Thiagarajan M."/>
            <person name="Wortman J.R."/>
            <person name="Badger J.H."/>
            <person name="Ren Q."/>
            <person name="Amedeo P."/>
            <person name="Jones K.M."/>
            <person name="Tallon L.J."/>
            <person name="Delcher A.L."/>
            <person name="Salzberg S.L."/>
            <person name="Silva J.C."/>
            <person name="Haas B.J."/>
            <person name="Majoros W.H."/>
            <person name="Farzad M."/>
            <person name="Carlton J.M."/>
            <person name="Smith R.K. Jr."/>
            <person name="Garg J."/>
            <person name="Pearlman R.E."/>
            <person name="Karrer K.M."/>
            <person name="Sun L."/>
            <person name="Manning G."/>
            <person name="Elde N.C."/>
            <person name="Turkewitz A.P."/>
            <person name="Asai D.J."/>
            <person name="Wilkes D.E."/>
            <person name="Wang Y."/>
            <person name="Cai H."/>
            <person name="Collins K."/>
            <person name="Stewart B.A."/>
            <person name="Lee S.R."/>
            <person name="Wilamowska K."/>
            <person name="Weinberg Z."/>
            <person name="Ruzzo W.L."/>
            <person name="Wloga D."/>
            <person name="Gaertig J."/>
            <person name="Frankel J."/>
            <person name="Tsao C.-C."/>
            <person name="Gorovsky M.A."/>
            <person name="Keeling P.J."/>
            <person name="Waller R.F."/>
            <person name="Patron N.J."/>
            <person name="Cherry J.M."/>
            <person name="Stover N.A."/>
            <person name="Krieger C.J."/>
            <person name="del Toro C."/>
            <person name="Ryder H.F."/>
            <person name="Williamson S.C."/>
            <person name="Barbeau R.A."/>
            <person name="Hamilton E.P."/>
            <person name="Orias E."/>
        </authorList>
    </citation>
    <scope>NUCLEOTIDE SEQUENCE [LARGE SCALE GENOMIC DNA]</scope>
    <source>
        <strain evidence="3">SB210</strain>
    </source>
</reference>
<keyword evidence="3" id="KW-1185">Reference proteome</keyword>
<dbReference type="PANTHER" id="PTHR31398">
    <property type="entry name" value="MEIOTIC NUCLEAR DIVISION PROTEIN 1 HOMOLOG"/>
    <property type="match status" value="1"/>
</dbReference>